<evidence type="ECO:0000256" key="8">
    <source>
        <dbReference type="ARBA" id="ARBA00022490"/>
    </source>
</evidence>
<feature type="binding site" evidence="16">
    <location>
        <begin position="206"/>
        <end position="208"/>
    </location>
    <ligand>
        <name>beta-D-galactose</name>
        <dbReference type="ChEBI" id="CHEBI:27667"/>
    </ligand>
</feature>
<dbReference type="Gene3D" id="2.70.98.10">
    <property type="match status" value="1"/>
</dbReference>
<comment type="caution">
    <text evidence="17">The sequence shown here is derived from an EMBL/GenBank/DDBJ whole genome shotgun (WGS) entry which is preliminary data.</text>
</comment>
<dbReference type="InterPro" id="IPR011013">
    <property type="entry name" value="Gal_mutarotase_sf_dom"/>
</dbReference>
<dbReference type="InterPro" id="IPR008183">
    <property type="entry name" value="Aldose_1/G6P_1-epimerase"/>
</dbReference>
<dbReference type="InterPro" id="IPR015443">
    <property type="entry name" value="Aldose_1-epimerase"/>
</dbReference>
<dbReference type="CDD" id="cd09019">
    <property type="entry name" value="galactose_mutarotase_like"/>
    <property type="match status" value="1"/>
</dbReference>
<keyword evidence="18" id="KW-1185">Reference proteome</keyword>
<evidence type="ECO:0000256" key="9">
    <source>
        <dbReference type="ARBA" id="ARBA00022553"/>
    </source>
</evidence>
<comment type="similarity">
    <text evidence="6 13">Belongs to the aldose epimerase family.</text>
</comment>
<dbReference type="GO" id="GO:0004034">
    <property type="term" value="F:aldose 1-epimerase activity"/>
    <property type="evidence" value="ECO:0007669"/>
    <property type="project" value="UniProtKB-EC"/>
</dbReference>
<proteinExistence type="inferred from homology"/>
<dbReference type="FunFam" id="2.70.98.10:FF:000003">
    <property type="entry name" value="Aldose 1-epimerase"/>
    <property type="match status" value="1"/>
</dbReference>
<evidence type="ECO:0000256" key="4">
    <source>
        <dbReference type="ARBA" id="ARBA00004947"/>
    </source>
</evidence>
<evidence type="ECO:0000256" key="15">
    <source>
        <dbReference type="PIRSR" id="PIRSR005096-2"/>
    </source>
</evidence>
<evidence type="ECO:0000256" key="12">
    <source>
        <dbReference type="ARBA" id="ARBA00045743"/>
    </source>
</evidence>
<comment type="catalytic activity">
    <reaction evidence="1 13">
        <text>alpha-D-glucose = beta-D-glucose</text>
        <dbReference type="Rhea" id="RHEA:10264"/>
        <dbReference type="ChEBI" id="CHEBI:15903"/>
        <dbReference type="ChEBI" id="CHEBI:17925"/>
        <dbReference type="EC" id="5.1.3.3"/>
    </reaction>
</comment>
<dbReference type="GO" id="GO:0030246">
    <property type="term" value="F:carbohydrate binding"/>
    <property type="evidence" value="ECO:0007669"/>
    <property type="project" value="InterPro"/>
</dbReference>
<dbReference type="GO" id="GO:0005737">
    <property type="term" value="C:cytoplasm"/>
    <property type="evidence" value="ECO:0007669"/>
    <property type="project" value="UniProtKB-SubCell"/>
</dbReference>
<comment type="pathway">
    <text evidence="4">Carbohydrate metabolism; galactose metabolism.</text>
</comment>
<dbReference type="InterPro" id="IPR018052">
    <property type="entry name" value="Ald1_epimerase_CS"/>
</dbReference>
<dbReference type="PROSITE" id="PS00545">
    <property type="entry name" value="ALDOSE_1_EPIMERASE"/>
    <property type="match status" value="1"/>
</dbReference>
<dbReference type="EC" id="5.1.3.3" evidence="13"/>
<evidence type="ECO:0000256" key="13">
    <source>
        <dbReference type="PIRNR" id="PIRNR005096"/>
    </source>
</evidence>
<evidence type="ECO:0000256" key="11">
    <source>
        <dbReference type="ARBA" id="ARBA00023277"/>
    </source>
</evidence>
<feature type="active site" description="Proton acceptor" evidence="14">
    <location>
        <position position="355"/>
    </location>
</feature>
<dbReference type="PANTHER" id="PTHR10091">
    <property type="entry name" value="ALDOSE-1-EPIMERASE"/>
    <property type="match status" value="1"/>
</dbReference>
<comment type="subunit">
    <text evidence="7">Monomer.</text>
</comment>
<dbReference type="UniPathway" id="UPA00214"/>
<gene>
    <name evidence="17" type="ORF">GWI33_010289</name>
</gene>
<evidence type="ECO:0000313" key="18">
    <source>
        <dbReference type="Proteomes" id="UP000625711"/>
    </source>
</evidence>
<evidence type="ECO:0000256" key="14">
    <source>
        <dbReference type="PIRSR" id="PIRSR005096-1"/>
    </source>
</evidence>
<sequence>MIVSNDEEPVANQITSRKYHQVEGIELEEDEFGTFKDRKTGKLESVSRFTWRNSQGVSVQVISYGATITSIKLPDKNGTIDDIVMGFDDINGYQNPLNPYFGATVGRVANRIGNAQISIDNEIYKVTANLGKHTLHGGLVGFDKVNWNYHVDGTKVTLSYLSKDLEEGFPGDVITSVTYQLTNDNRFLFDFKSTSTKPTFVNLTNHSYFNLAGHDAGAKEVYNHEISINANYTTEVDENSIPSGKLLPVAGTIFDLRIPKILGQVINNIPGYLGYDHNFCVNKGSSQDSTFVSRAVHPPTGRVLEIYSNQPGVQFYTSNHIPPDPKGNIRDSYKVDRLIGKGGAYYYKHGSFCFETQNYPDAVNHKKFPPAVLYPGKLYHHSVEYRFFINKS</sequence>
<dbReference type="OrthoDB" id="274691at2759"/>
<dbReference type="NCBIfam" id="NF008277">
    <property type="entry name" value="PRK11055.1"/>
    <property type="match status" value="1"/>
</dbReference>
<keyword evidence="9" id="KW-0597">Phosphoprotein</keyword>
<keyword evidence="10 13" id="KW-0413">Isomerase</keyword>
<evidence type="ECO:0000256" key="1">
    <source>
        <dbReference type="ARBA" id="ARBA00001614"/>
    </source>
</evidence>
<dbReference type="GO" id="GO:0006006">
    <property type="term" value="P:glucose metabolic process"/>
    <property type="evidence" value="ECO:0007669"/>
    <property type="project" value="TreeGrafter"/>
</dbReference>
<feature type="binding site" evidence="15">
    <location>
        <position position="276"/>
    </location>
    <ligand>
        <name>beta-D-galactose</name>
        <dbReference type="ChEBI" id="CHEBI:27667"/>
    </ligand>
</feature>
<protein>
    <recommendedName>
        <fullName evidence="13">Aldose 1-epimerase</fullName>
        <ecNumber evidence="13">5.1.3.3</ecNumber>
    </recommendedName>
</protein>
<evidence type="ECO:0000256" key="3">
    <source>
        <dbReference type="ARBA" id="ARBA00004496"/>
    </source>
</evidence>
<dbReference type="EMBL" id="JAACXV010000049">
    <property type="protein sequence ID" value="KAF7285636.1"/>
    <property type="molecule type" value="Genomic_DNA"/>
</dbReference>
<dbReference type="Pfam" id="PF01263">
    <property type="entry name" value="Aldose_epim"/>
    <property type="match status" value="1"/>
</dbReference>
<evidence type="ECO:0000256" key="7">
    <source>
        <dbReference type="ARBA" id="ARBA00011245"/>
    </source>
</evidence>
<evidence type="ECO:0000256" key="5">
    <source>
        <dbReference type="ARBA" id="ARBA00005028"/>
    </source>
</evidence>
<comment type="subcellular location">
    <subcellularLocation>
        <location evidence="3">Cytoplasm</location>
    </subcellularLocation>
</comment>
<evidence type="ECO:0000256" key="10">
    <source>
        <dbReference type="ARBA" id="ARBA00023235"/>
    </source>
</evidence>
<evidence type="ECO:0000256" key="16">
    <source>
        <dbReference type="PIRSR" id="PIRSR005096-3"/>
    </source>
</evidence>
<reference evidence="17" key="1">
    <citation type="submission" date="2020-08" db="EMBL/GenBank/DDBJ databases">
        <title>Genome sequencing and assembly of the red palm weevil Rhynchophorus ferrugineus.</title>
        <authorList>
            <person name="Dias G.B."/>
            <person name="Bergman C.M."/>
            <person name="Manee M."/>
        </authorList>
    </citation>
    <scope>NUCLEOTIDE SEQUENCE</scope>
    <source>
        <strain evidence="17">AA-2017</strain>
        <tissue evidence="17">Whole larva</tissue>
    </source>
</reference>
<accession>A0A834IT60</accession>
<dbReference type="PANTHER" id="PTHR10091:SF0">
    <property type="entry name" value="GALACTOSE MUTAROTASE"/>
    <property type="match status" value="1"/>
</dbReference>
<comment type="pathway">
    <text evidence="5 13">Carbohydrate metabolism; hexose metabolism.</text>
</comment>
<comment type="function">
    <text evidence="12">Mutarotase that catalyzes the interconversion of beta-D-galactose and alpha-D-galactose during galactose metabolism. Beta-D-galactose is metabolized in the liver into glucose 1-phosphate, the primary metabolic fuel, by the action of four enzymes that constitute the Leloir pathway: GALM, GALK1 (galactokinase), GALT (galactose-1-phosphate uridylyltransferase) and GALE (UDP-galactose-4'-epimerase). Involved in the maintenance of the equilibrium between the beta- and alpha-anomers of galactose, therefore ensuring a sufficient supply of the alpha-anomer for GALK1. Also active on D-glucose although shows a preference for galactose over glucose.</text>
</comment>
<feature type="binding site" evidence="16">
    <location>
        <begin position="110"/>
        <end position="111"/>
    </location>
    <ligand>
        <name>beta-D-galactose</name>
        <dbReference type="ChEBI" id="CHEBI:27667"/>
    </ligand>
</feature>
<dbReference type="InterPro" id="IPR014718">
    <property type="entry name" value="GH-type_carb-bd"/>
</dbReference>
<comment type="catalytic activity">
    <reaction evidence="2">
        <text>alpha-D-galactose = beta-D-galactose</text>
        <dbReference type="Rhea" id="RHEA:28675"/>
        <dbReference type="ChEBI" id="CHEBI:27667"/>
        <dbReference type="ChEBI" id="CHEBI:28061"/>
        <dbReference type="EC" id="5.1.3.3"/>
    </reaction>
    <physiologicalReaction direction="right-to-left" evidence="2">
        <dbReference type="Rhea" id="RHEA:28677"/>
    </physiologicalReaction>
</comment>
<dbReference type="SUPFAM" id="SSF74650">
    <property type="entry name" value="Galactose mutarotase-like"/>
    <property type="match status" value="1"/>
</dbReference>
<evidence type="ECO:0000313" key="17">
    <source>
        <dbReference type="EMBL" id="KAF7285636.1"/>
    </source>
</evidence>
<keyword evidence="8" id="KW-0963">Cytoplasm</keyword>
<name>A0A834IT60_RHYFE</name>
<dbReference type="InterPro" id="IPR047215">
    <property type="entry name" value="Galactose_mutarotase-like"/>
</dbReference>
<dbReference type="Proteomes" id="UP000625711">
    <property type="component" value="Unassembled WGS sequence"/>
</dbReference>
<feature type="active site" description="Proton donor" evidence="14">
    <location>
        <position position="206"/>
    </location>
</feature>
<organism evidence="17 18">
    <name type="scientific">Rhynchophorus ferrugineus</name>
    <name type="common">Red palm weevil</name>
    <name type="synonym">Curculio ferrugineus</name>
    <dbReference type="NCBI Taxonomy" id="354439"/>
    <lineage>
        <taxon>Eukaryota</taxon>
        <taxon>Metazoa</taxon>
        <taxon>Ecdysozoa</taxon>
        <taxon>Arthropoda</taxon>
        <taxon>Hexapoda</taxon>
        <taxon>Insecta</taxon>
        <taxon>Pterygota</taxon>
        <taxon>Neoptera</taxon>
        <taxon>Endopterygota</taxon>
        <taxon>Coleoptera</taxon>
        <taxon>Polyphaga</taxon>
        <taxon>Cucujiformia</taxon>
        <taxon>Curculionidae</taxon>
        <taxon>Dryophthorinae</taxon>
        <taxon>Rhynchophorus</taxon>
    </lineage>
</organism>
<dbReference type="GO" id="GO:0033499">
    <property type="term" value="P:galactose catabolic process via UDP-galactose, Leloir pathway"/>
    <property type="evidence" value="ECO:0007669"/>
    <property type="project" value="TreeGrafter"/>
</dbReference>
<dbReference type="AlphaFoldDB" id="A0A834IT60"/>
<evidence type="ECO:0000256" key="6">
    <source>
        <dbReference type="ARBA" id="ARBA00006206"/>
    </source>
</evidence>
<evidence type="ECO:0000256" key="2">
    <source>
        <dbReference type="ARBA" id="ARBA00001712"/>
    </source>
</evidence>
<keyword evidence="11 13" id="KW-0119">Carbohydrate metabolism</keyword>
<dbReference type="UniPathway" id="UPA00242"/>
<dbReference type="PIRSF" id="PIRSF005096">
    <property type="entry name" value="GALM"/>
    <property type="match status" value="1"/>
</dbReference>